<evidence type="ECO:0000256" key="6">
    <source>
        <dbReference type="ARBA" id="ARBA00022840"/>
    </source>
</evidence>
<evidence type="ECO:0000256" key="1">
    <source>
        <dbReference type="ARBA" id="ARBA00000085"/>
    </source>
</evidence>
<evidence type="ECO:0000256" key="5">
    <source>
        <dbReference type="ARBA" id="ARBA00022777"/>
    </source>
</evidence>
<dbReference type="RefSeq" id="WP_135703129.1">
    <property type="nucleotide sequence ID" value="NZ_CP038634.1"/>
</dbReference>
<keyword evidence="6" id="KW-0067">ATP-binding</keyword>
<dbReference type="GO" id="GO:0005524">
    <property type="term" value="F:ATP binding"/>
    <property type="evidence" value="ECO:0007669"/>
    <property type="project" value="UniProtKB-KW"/>
</dbReference>
<dbReference type="InterPro" id="IPR003594">
    <property type="entry name" value="HATPase_dom"/>
</dbReference>
<keyword evidence="3" id="KW-0808">Transferase</keyword>
<gene>
    <name evidence="9" type="ORF">E0W60_04220</name>
</gene>
<dbReference type="InterPro" id="IPR050980">
    <property type="entry name" value="2C_sensor_his_kinase"/>
</dbReference>
<keyword evidence="7" id="KW-0472">Membrane</keyword>
<dbReference type="Gene3D" id="3.30.565.10">
    <property type="entry name" value="Histidine kinase-like ATPase, C-terminal domain"/>
    <property type="match status" value="1"/>
</dbReference>
<dbReference type="AlphaFoldDB" id="A0A4P7L4H1"/>
<dbReference type="KEGG" id="cox:E0W60_04220"/>
<proteinExistence type="predicted"/>
<evidence type="ECO:0000256" key="2">
    <source>
        <dbReference type="ARBA" id="ARBA00012438"/>
    </source>
</evidence>
<organism evidence="9 10">
    <name type="scientific">Cupriavidus oxalaticus</name>
    <dbReference type="NCBI Taxonomy" id="96344"/>
    <lineage>
        <taxon>Bacteria</taxon>
        <taxon>Pseudomonadati</taxon>
        <taxon>Pseudomonadota</taxon>
        <taxon>Betaproteobacteria</taxon>
        <taxon>Burkholderiales</taxon>
        <taxon>Burkholderiaceae</taxon>
        <taxon>Cupriavidus</taxon>
    </lineage>
</organism>
<protein>
    <recommendedName>
        <fullName evidence="2">histidine kinase</fullName>
        <ecNumber evidence="2">2.7.13.3</ecNumber>
    </recommendedName>
</protein>
<evidence type="ECO:0000256" key="4">
    <source>
        <dbReference type="ARBA" id="ARBA00022741"/>
    </source>
</evidence>
<dbReference type="EC" id="2.7.13.3" evidence="2"/>
<feature type="domain" description="Histidine kinase" evidence="8">
    <location>
        <begin position="45"/>
        <end position="113"/>
    </location>
</feature>
<dbReference type="EMBL" id="CP038634">
    <property type="protein sequence ID" value="QBY50418.1"/>
    <property type="molecule type" value="Genomic_DNA"/>
</dbReference>
<dbReference type="PANTHER" id="PTHR44936:SF10">
    <property type="entry name" value="SENSOR PROTEIN RSTB"/>
    <property type="match status" value="1"/>
</dbReference>
<dbReference type="InterPro" id="IPR036890">
    <property type="entry name" value="HATPase_C_sf"/>
</dbReference>
<dbReference type="PROSITE" id="PS50109">
    <property type="entry name" value="HIS_KIN"/>
    <property type="match status" value="1"/>
</dbReference>
<keyword evidence="7" id="KW-0812">Transmembrane</keyword>
<feature type="transmembrane region" description="Helical" evidence="7">
    <location>
        <begin position="20"/>
        <end position="41"/>
    </location>
</feature>
<dbReference type="PANTHER" id="PTHR44936">
    <property type="entry name" value="SENSOR PROTEIN CREC"/>
    <property type="match status" value="1"/>
</dbReference>
<evidence type="ECO:0000313" key="10">
    <source>
        <dbReference type="Proteomes" id="UP000295294"/>
    </source>
</evidence>
<dbReference type="InterPro" id="IPR005467">
    <property type="entry name" value="His_kinase_dom"/>
</dbReference>
<dbReference type="Proteomes" id="UP000295294">
    <property type="component" value="Chromosome 1"/>
</dbReference>
<reference evidence="9 10" key="1">
    <citation type="submission" date="2019-03" db="EMBL/GenBank/DDBJ databases">
        <title>Efficiently degradation of phenoxyalkanoic acid herbicides by Cupriavidus oxalaticus strain X32.</title>
        <authorList>
            <person name="Sheng X."/>
        </authorList>
    </citation>
    <scope>NUCLEOTIDE SEQUENCE [LARGE SCALE GENOMIC DNA]</scope>
    <source>
        <strain evidence="9 10">X32</strain>
    </source>
</reference>
<keyword evidence="4" id="KW-0547">Nucleotide-binding</keyword>
<accession>A0A4P7L4H1</accession>
<sequence>MTPWRRVRALFPLPLFWRNFLTFWLGVAAIVGIGMALTAAVEWFNGGRGVPDDALPSLFEPFFRVRSGAGHPAGAGLGLSIAQAAIAAHGGAVTAHNAAPHGLAVRICLPCHVVQAPEDAVADLAALH</sequence>
<keyword evidence="7" id="KW-1133">Transmembrane helix</keyword>
<evidence type="ECO:0000259" key="8">
    <source>
        <dbReference type="PROSITE" id="PS50109"/>
    </source>
</evidence>
<dbReference type="GO" id="GO:0004673">
    <property type="term" value="F:protein histidine kinase activity"/>
    <property type="evidence" value="ECO:0007669"/>
    <property type="project" value="UniProtKB-EC"/>
</dbReference>
<dbReference type="OrthoDB" id="9804645at2"/>
<dbReference type="Pfam" id="PF02518">
    <property type="entry name" value="HATPase_c"/>
    <property type="match status" value="1"/>
</dbReference>
<comment type="catalytic activity">
    <reaction evidence="1">
        <text>ATP + protein L-histidine = ADP + protein N-phospho-L-histidine.</text>
        <dbReference type="EC" id="2.7.13.3"/>
    </reaction>
</comment>
<evidence type="ECO:0000256" key="7">
    <source>
        <dbReference type="SAM" id="Phobius"/>
    </source>
</evidence>
<dbReference type="InterPro" id="IPR004358">
    <property type="entry name" value="Sig_transdc_His_kin-like_C"/>
</dbReference>
<evidence type="ECO:0000256" key="3">
    <source>
        <dbReference type="ARBA" id="ARBA00022679"/>
    </source>
</evidence>
<dbReference type="PRINTS" id="PR00344">
    <property type="entry name" value="BCTRLSENSOR"/>
</dbReference>
<evidence type="ECO:0000313" key="9">
    <source>
        <dbReference type="EMBL" id="QBY50418.1"/>
    </source>
</evidence>
<name>A0A4P7L4H1_9BURK</name>
<dbReference type="SUPFAM" id="SSF55874">
    <property type="entry name" value="ATPase domain of HSP90 chaperone/DNA topoisomerase II/histidine kinase"/>
    <property type="match status" value="1"/>
</dbReference>
<keyword evidence="5" id="KW-0418">Kinase</keyword>